<accession>A0ACC2FKC8</accession>
<gene>
    <name evidence="1" type="ORF">DPEC_G00286860</name>
</gene>
<proteinExistence type="predicted"/>
<name>A0ACC2FKC8_DALPE</name>
<reference evidence="1" key="1">
    <citation type="submission" date="2021-05" db="EMBL/GenBank/DDBJ databases">
        <authorList>
            <person name="Pan Q."/>
            <person name="Jouanno E."/>
            <person name="Zahm M."/>
            <person name="Klopp C."/>
            <person name="Cabau C."/>
            <person name="Louis A."/>
            <person name="Berthelot C."/>
            <person name="Parey E."/>
            <person name="Roest Crollius H."/>
            <person name="Montfort J."/>
            <person name="Robinson-Rechavi M."/>
            <person name="Bouchez O."/>
            <person name="Lampietro C."/>
            <person name="Lopez Roques C."/>
            <person name="Donnadieu C."/>
            <person name="Postlethwait J."/>
            <person name="Bobe J."/>
            <person name="Dillon D."/>
            <person name="Chandos A."/>
            <person name="von Hippel F."/>
            <person name="Guiguen Y."/>
        </authorList>
    </citation>
    <scope>NUCLEOTIDE SEQUENCE</scope>
    <source>
        <strain evidence="1">YG-Jan2019</strain>
    </source>
</reference>
<organism evidence="1 2">
    <name type="scientific">Dallia pectoralis</name>
    <name type="common">Alaska blackfish</name>
    <dbReference type="NCBI Taxonomy" id="75939"/>
    <lineage>
        <taxon>Eukaryota</taxon>
        <taxon>Metazoa</taxon>
        <taxon>Chordata</taxon>
        <taxon>Craniata</taxon>
        <taxon>Vertebrata</taxon>
        <taxon>Euteleostomi</taxon>
        <taxon>Actinopterygii</taxon>
        <taxon>Neopterygii</taxon>
        <taxon>Teleostei</taxon>
        <taxon>Protacanthopterygii</taxon>
        <taxon>Esociformes</taxon>
        <taxon>Umbridae</taxon>
        <taxon>Dallia</taxon>
    </lineage>
</organism>
<evidence type="ECO:0000313" key="2">
    <source>
        <dbReference type="Proteomes" id="UP001157502"/>
    </source>
</evidence>
<evidence type="ECO:0000313" key="1">
    <source>
        <dbReference type="EMBL" id="KAJ7991725.1"/>
    </source>
</evidence>
<dbReference type="EMBL" id="CM055753">
    <property type="protein sequence ID" value="KAJ7991725.1"/>
    <property type="molecule type" value="Genomic_DNA"/>
</dbReference>
<protein>
    <submittedName>
        <fullName evidence="1">Uncharacterized protein</fullName>
    </submittedName>
</protein>
<keyword evidence="2" id="KW-1185">Reference proteome</keyword>
<sequence length="93" mass="9764">MDDMAVTRGLMNSTDSALEFGHEFTVTGDPHRALSQTEAVGTVTSDPQGSTLQTSSPLGVTEQTHHAVTATEQYNPSGQGPEGGENVELEDTC</sequence>
<dbReference type="Proteomes" id="UP001157502">
    <property type="component" value="Chromosome 26"/>
</dbReference>
<comment type="caution">
    <text evidence="1">The sequence shown here is derived from an EMBL/GenBank/DDBJ whole genome shotgun (WGS) entry which is preliminary data.</text>
</comment>